<name>A0AAV2BEC1_9ARAC</name>
<protein>
    <recommendedName>
        <fullName evidence="3">Translation initiation factor 1</fullName>
    </recommendedName>
</protein>
<reference evidence="1 2" key="1">
    <citation type="submission" date="2024-04" db="EMBL/GenBank/DDBJ databases">
        <authorList>
            <person name="Rising A."/>
            <person name="Reimegard J."/>
            <person name="Sonavane S."/>
            <person name="Akerstrom W."/>
            <person name="Nylinder S."/>
            <person name="Hedman E."/>
            <person name="Kallberg Y."/>
        </authorList>
    </citation>
    <scope>NUCLEOTIDE SEQUENCE [LARGE SCALE GENOMIC DNA]</scope>
</reference>
<sequence>MNHIFNREGQLLFIFLSGSGMI</sequence>
<evidence type="ECO:0000313" key="2">
    <source>
        <dbReference type="Proteomes" id="UP001497382"/>
    </source>
</evidence>
<organism evidence="1 2">
    <name type="scientific">Larinioides sclopetarius</name>
    <dbReference type="NCBI Taxonomy" id="280406"/>
    <lineage>
        <taxon>Eukaryota</taxon>
        <taxon>Metazoa</taxon>
        <taxon>Ecdysozoa</taxon>
        <taxon>Arthropoda</taxon>
        <taxon>Chelicerata</taxon>
        <taxon>Arachnida</taxon>
        <taxon>Araneae</taxon>
        <taxon>Araneomorphae</taxon>
        <taxon>Entelegynae</taxon>
        <taxon>Araneoidea</taxon>
        <taxon>Araneidae</taxon>
        <taxon>Larinioides</taxon>
    </lineage>
</organism>
<dbReference type="Proteomes" id="UP001497382">
    <property type="component" value="Unassembled WGS sequence"/>
</dbReference>
<dbReference type="EMBL" id="CAXIEN010000346">
    <property type="protein sequence ID" value="CAL1294463.1"/>
    <property type="molecule type" value="Genomic_DNA"/>
</dbReference>
<evidence type="ECO:0008006" key="3">
    <source>
        <dbReference type="Google" id="ProtNLM"/>
    </source>
</evidence>
<evidence type="ECO:0000313" key="1">
    <source>
        <dbReference type="EMBL" id="CAL1294463.1"/>
    </source>
</evidence>
<comment type="caution">
    <text evidence="1">The sequence shown here is derived from an EMBL/GenBank/DDBJ whole genome shotgun (WGS) entry which is preliminary data.</text>
</comment>
<proteinExistence type="predicted"/>
<keyword evidence="2" id="KW-1185">Reference proteome</keyword>
<dbReference type="AlphaFoldDB" id="A0AAV2BEC1"/>
<accession>A0AAV2BEC1</accession>
<gene>
    <name evidence="1" type="ORF">LARSCL_LOCUS18719</name>
</gene>